<evidence type="ECO:0000313" key="3">
    <source>
        <dbReference type="EMBL" id="MFC6012492.1"/>
    </source>
</evidence>
<organism evidence="3 4">
    <name type="scientific">Nocardia lasii</name>
    <dbReference type="NCBI Taxonomy" id="1616107"/>
    <lineage>
        <taxon>Bacteria</taxon>
        <taxon>Bacillati</taxon>
        <taxon>Actinomycetota</taxon>
        <taxon>Actinomycetes</taxon>
        <taxon>Mycobacteriales</taxon>
        <taxon>Nocardiaceae</taxon>
        <taxon>Nocardia</taxon>
    </lineage>
</organism>
<gene>
    <name evidence="3" type="ORF">ACFP3H_15635</name>
</gene>
<dbReference type="SUPFAM" id="SSF55961">
    <property type="entry name" value="Bet v1-like"/>
    <property type="match status" value="1"/>
</dbReference>
<dbReference type="Proteomes" id="UP001596223">
    <property type="component" value="Unassembled WGS sequence"/>
</dbReference>
<dbReference type="EMBL" id="JBHSQN010000010">
    <property type="protein sequence ID" value="MFC6012492.1"/>
    <property type="molecule type" value="Genomic_DNA"/>
</dbReference>
<protein>
    <submittedName>
        <fullName evidence="3">SRPBCC domain-containing protein</fullName>
    </submittedName>
</protein>
<evidence type="ECO:0000259" key="2">
    <source>
        <dbReference type="Pfam" id="PF08327"/>
    </source>
</evidence>
<dbReference type="Gene3D" id="3.30.530.20">
    <property type="match status" value="1"/>
</dbReference>
<comment type="similarity">
    <text evidence="1">Belongs to the AHA1 family.</text>
</comment>
<evidence type="ECO:0000313" key="4">
    <source>
        <dbReference type="Proteomes" id="UP001596223"/>
    </source>
</evidence>
<name>A0ABW1JTV9_9NOCA</name>
<dbReference type="InterPro" id="IPR013538">
    <property type="entry name" value="ASHA1/2-like_C"/>
</dbReference>
<dbReference type="Pfam" id="PF08327">
    <property type="entry name" value="AHSA1"/>
    <property type="match status" value="1"/>
</dbReference>
<sequence>MAIPTGEIVVTARGRDLVIGRALGLPIEEVWARLTDPHLTSAWYGTWEGQPGAGHTIKVQMRFEEGEPWTDMRIDECTPPIHLALSSTDQIGLWQLEVTLLDVGAATEFRLVHHLTSEYQLAEIPQIGPGWEYYADMFVAACTHTERPDFADYFPAMSGYYAARAS</sequence>
<evidence type="ECO:0000256" key="1">
    <source>
        <dbReference type="ARBA" id="ARBA00006817"/>
    </source>
</evidence>
<dbReference type="RefSeq" id="WP_378606137.1">
    <property type="nucleotide sequence ID" value="NZ_JBHSQN010000010.1"/>
</dbReference>
<feature type="domain" description="Activator of Hsp90 ATPase homologue 1/2-like C-terminal" evidence="2">
    <location>
        <begin position="26"/>
        <end position="140"/>
    </location>
</feature>
<proteinExistence type="inferred from homology"/>
<keyword evidence="4" id="KW-1185">Reference proteome</keyword>
<reference evidence="4" key="1">
    <citation type="journal article" date="2019" name="Int. J. Syst. Evol. Microbiol.">
        <title>The Global Catalogue of Microorganisms (GCM) 10K type strain sequencing project: providing services to taxonomists for standard genome sequencing and annotation.</title>
        <authorList>
            <consortium name="The Broad Institute Genomics Platform"/>
            <consortium name="The Broad Institute Genome Sequencing Center for Infectious Disease"/>
            <person name="Wu L."/>
            <person name="Ma J."/>
        </authorList>
    </citation>
    <scope>NUCLEOTIDE SEQUENCE [LARGE SCALE GENOMIC DNA]</scope>
    <source>
        <strain evidence="4">CCUG 36956</strain>
    </source>
</reference>
<dbReference type="InterPro" id="IPR023393">
    <property type="entry name" value="START-like_dom_sf"/>
</dbReference>
<accession>A0ABW1JTV9</accession>
<comment type="caution">
    <text evidence="3">The sequence shown here is derived from an EMBL/GenBank/DDBJ whole genome shotgun (WGS) entry which is preliminary data.</text>
</comment>